<evidence type="ECO:0000313" key="2">
    <source>
        <dbReference type="Proteomes" id="UP000279833"/>
    </source>
</evidence>
<evidence type="ECO:0000313" key="1">
    <source>
        <dbReference type="EMBL" id="VDP00111.1"/>
    </source>
</evidence>
<evidence type="ECO:0000313" key="3">
    <source>
        <dbReference type="WBParaSite" id="SCUD_0000601401-mRNA-1"/>
    </source>
</evidence>
<accession>A0A183JTH4</accession>
<reference evidence="1 2" key="2">
    <citation type="submission" date="2018-11" db="EMBL/GenBank/DDBJ databases">
        <authorList>
            <consortium name="Pathogen Informatics"/>
        </authorList>
    </citation>
    <scope>NUCLEOTIDE SEQUENCE [LARGE SCALE GENOMIC DNA]</scope>
    <source>
        <strain evidence="1">Dakar</strain>
        <strain evidence="2">Dakar, Senegal</strain>
    </source>
</reference>
<protein>
    <submittedName>
        <fullName evidence="1 3">Uncharacterized protein</fullName>
    </submittedName>
</protein>
<keyword evidence="2" id="KW-1185">Reference proteome</keyword>
<proteinExistence type="predicted"/>
<sequence>MQKPIDVHLVKMKLNVPVWRVHPKIEHSLFLNHKC</sequence>
<name>A0A183JTH4_9TREM</name>
<gene>
    <name evidence="1" type="ORF">SCUD_LOCUS6013</name>
</gene>
<dbReference type="EMBL" id="UZAK01011478">
    <property type="protein sequence ID" value="VDP00111.1"/>
    <property type="molecule type" value="Genomic_DNA"/>
</dbReference>
<dbReference type="WBParaSite" id="SCUD_0000601401-mRNA-1">
    <property type="protein sequence ID" value="SCUD_0000601401-mRNA-1"/>
    <property type="gene ID" value="SCUD_0000601401"/>
</dbReference>
<reference evidence="3" key="1">
    <citation type="submission" date="2016-06" db="UniProtKB">
        <authorList>
            <consortium name="WormBaseParasite"/>
        </authorList>
    </citation>
    <scope>IDENTIFICATION</scope>
</reference>
<organism evidence="3">
    <name type="scientific">Schistosoma curassoni</name>
    <dbReference type="NCBI Taxonomy" id="6186"/>
    <lineage>
        <taxon>Eukaryota</taxon>
        <taxon>Metazoa</taxon>
        <taxon>Spiralia</taxon>
        <taxon>Lophotrochozoa</taxon>
        <taxon>Platyhelminthes</taxon>
        <taxon>Trematoda</taxon>
        <taxon>Digenea</taxon>
        <taxon>Strigeidida</taxon>
        <taxon>Schistosomatoidea</taxon>
        <taxon>Schistosomatidae</taxon>
        <taxon>Schistosoma</taxon>
    </lineage>
</organism>
<dbReference type="Proteomes" id="UP000279833">
    <property type="component" value="Unassembled WGS sequence"/>
</dbReference>
<dbReference type="AlphaFoldDB" id="A0A183JTH4"/>